<sequence>MGRGLMFLDASVVVAVLLDEPDAPALLKAMEAARGKLRFSPVVRVESTLGLVKARVQARGKGPATAEDFAAAGDLVDGFLEAVEAQEMHITTGMGKEAIRALSVYGKVVGHPAKLNLGDALSYACAKAFHVPLLYKGGDFSETDLA</sequence>
<reference evidence="2" key="1">
    <citation type="submission" date="2017-12" db="EMBL/GenBank/DDBJ databases">
        <title>FDA dAtabase for Regulatory Grade micrObial Sequences (FDA-ARGOS): Supporting development and validation of Infectious Disease Dx tests.</title>
        <authorList>
            <person name="Campos J."/>
            <person name="Goldberg B."/>
            <person name="Tallon L."/>
            <person name="Sadzewicz L."/>
            <person name="Sengamalay N."/>
            <person name="Ott S."/>
            <person name="Godinez A."/>
            <person name="Nagaraj S."/>
            <person name="Vyas G."/>
            <person name="Aluvathingal J."/>
            <person name="Nadendla S."/>
            <person name="Geyer C."/>
            <person name="Nandy P."/>
            <person name="Hobson J."/>
            <person name="Sichtig H."/>
        </authorList>
    </citation>
    <scope>NUCLEOTIDE SEQUENCE</scope>
    <source>
        <strain evidence="2">FDAARGOS_252</strain>
        <plasmid evidence="2">unnamed7</plasmid>
    </source>
</reference>
<dbReference type="InterPro" id="IPR002716">
    <property type="entry name" value="PIN_dom"/>
</dbReference>
<dbReference type="AlphaFoldDB" id="A0A1V0GZS8"/>
<protein>
    <submittedName>
        <fullName evidence="2">PIN domain-containing protein</fullName>
    </submittedName>
</protein>
<dbReference type="CDD" id="cd09871">
    <property type="entry name" value="PIN_MtVapC28-VapC30-like"/>
    <property type="match status" value="1"/>
</dbReference>
<name>A0A1V0GZS8_9RHOB</name>
<proteinExistence type="predicted"/>
<keyword evidence="3" id="KW-1185">Reference proteome</keyword>
<geneLocation type="plasmid" evidence="2 3">
    <name>unnamed7</name>
</geneLocation>
<evidence type="ECO:0000313" key="2">
    <source>
        <dbReference type="EMBL" id="ARC39199.1"/>
    </source>
</evidence>
<dbReference type="EMBL" id="CP020447">
    <property type="protein sequence ID" value="ARC39199.1"/>
    <property type="molecule type" value="Genomic_DNA"/>
</dbReference>
<evidence type="ECO:0000313" key="3">
    <source>
        <dbReference type="Proteomes" id="UP000191257"/>
    </source>
</evidence>
<evidence type="ECO:0000259" key="1">
    <source>
        <dbReference type="Pfam" id="PF01850"/>
    </source>
</evidence>
<dbReference type="Gene3D" id="3.40.50.1010">
    <property type="entry name" value="5'-nuclease"/>
    <property type="match status" value="1"/>
</dbReference>
<dbReference type="InterPro" id="IPR029060">
    <property type="entry name" value="PIN-like_dom_sf"/>
</dbReference>
<dbReference type="Pfam" id="PF01850">
    <property type="entry name" value="PIN"/>
    <property type="match status" value="1"/>
</dbReference>
<dbReference type="Proteomes" id="UP000191257">
    <property type="component" value="Plasmid unnamed7"/>
</dbReference>
<feature type="domain" description="PIN" evidence="1">
    <location>
        <begin position="6"/>
        <end position="144"/>
    </location>
</feature>
<gene>
    <name evidence="2" type="ORF">A6J80_23330</name>
</gene>
<accession>A0A1V0GZS8</accession>
<dbReference type="KEGG" id="pye:A6J80_23330"/>
<dbReference type="SUPFAM" id="SSF88723">
    <property type="entry name" value="PIN domain-like"/>
    <property type="match status" value="1"/>
</dbReference>
<keyword evidence="2" id="KW-0614">Plasmid</keyword>
<organism evidence="2 3">
    <name type="scientific">Paracoccus yeei</name>
    <dbReference type="NCBI Taxonomy" id="147645"/>
    <lineage>
        <taxon>Bacteria</taxon>
        <taxon>Pseudomonadati</taxon>
        <taxon>Pseudomonadota</taxon>
        <taxon>Alphaproteobacteria</taxon>
        <taxon>Rhodobacterales</taxon>
        <taxon>Paracoccaceae</taxon>
        <taxon>Paracoccus</taxon>
    </lineage>
</organism>